<dbReference type="Proteomes" id="UP000790787">
    <property type="component" value="Chromosome 9"/>
</dbReference>
<gene>
    <name evidence="2" type="primary">LOC142163834</name>
</gene>
<proteinExistence type="predicted"/>
<dbReference type="RefSeq" id="XP_075077080.1">
    <property type="nucleotide sequence ID" value="XM_075220979.1"/>
</dbReference>
<accession>A0AC58RWM6</accession>
<evidence type="ECO:0000313" key="2">
    <source>
        <dbReference type="RefSeq" id="XP_075077080.1"/>
    </source>
</evidence>
<reference evidence="2" key="2">
    <citation type="submission" date="2025-08" db="UniProtKB">
        <authorList>
            <consortium name="RefSeq"/>
        </authorList>
    </citation>
    <scope>IDENTIFICATION</scope>
    <source>
        <tissue evidence="2">Leaf</tissue>
    </source>
</reference>
<organism evidence="1 2">
    <name type="scientific">Nicotiana tabacum</name>
    <name type="common">Common tobacco</name>
    <dbReference type="NCBI Taxonomy" id="4097"/>
    <lineage>
        <taxon>Eukaryota</taxon>
        <taxon>Viridiplantae</taxon>
        <taxon>Streptophyta</taxon>
        <taxon>Embryophyta</taxon>
        <taxon>Tracheophyta</taxon>
        <taxon>Spermatophyta</taxon>
        <taxon>Magnoliopsida</taxon>
        <taxon>eudicotyledons</taxon>
        <taxon>Gunneridae</taxon>
        <taxon>Pentapetalae</taxon>
        <taxon>asterids</taxon>
        <taxon>lamiids</taxon>
        <taxon>Solanales</taxon>
        <taxon>Solanaceae</taxon>
        <taxon>Nicotianoideae</taxon>
        <taxon>Nicotianeae</taxon>
        <taxon>Nicotiana</taxon>
    </lineage>
</organism>
<name>A0AC58RWM6_TOBAC</name>
<keyword evidence="1" id="KW-1185">Reference proteome</keyword>
<reference evidence="1" key="1">
    <citation type="journal article" date="2014" name="Nat. Commun.">
        <title>The tobacco genome sequence and its comparison with those of tomato and potato.</title>
        <authorList>
            <person name="Sierro N."/>
            <person name="Battey J.N."/>
            <person name="Ouadi S."/>
            <person name="Bakaher N."/>
            <person name="Bovet L."/>
            <person name="Willig A."/>
            <person name="Goepfert S."/>
            <person name="Peitsch M.C."/>
            <person name="Ivanov N.V."/>
        </authorList>
    </citation>
    <scope>NUCLEOTIDE SEQUENCE [LARGE SCALE GENOMIC DNA]</scope>
</reference>
<sequence length="203" mass="23667">MSAYTMHLISRLDPLKYIFQKPMTTRKLAKWKILLSKFDILYITQKIIKGQALADHLTENPVDRDYESLNTYFFDEEILFPGEDIVEPYRGWRMFFDGATNFKKIGIGAVLISESGQHYPASAKIRFPCTNNMTEYKACILGIKMAVDMNIKELLIIGYSDLLIHQVQGEWSTKKVKMLPYLHCVKELCKKFTKIKFKRIPKI</sequence>
<evidence type="ECO:0000313" key="1">
    <source>
        <dbReference type="Proteomes" id="UP000790787"/>
    </source>
</evidence>
<protein>
    <submittedName>
        <fullName evidence="2">Uncharacterized protein LOC142163834</fullName>
    </submittedName>
</protein>